<proteinExistence type="predicted"/>
<dbReference type="EMBL" id="CP020660">
    <property type="protein sequence ID" value="ATF08989.1"/>
    <property type="molecule type" value="Genomic_DNA"/>
</dbReference>
<dbReference type="RefSeq" id="WP_394349259.1">
    <property type="nucleotide sequence ID" value="NZ_RPOF01000002.1"/>
</dbReference>
<evidence type="ECO:0000313" key="2">
    <source>
        <dbReference type="Proteomes" id="UP000218160"/>
    </source>
</evidence>
<sequence>MFPNVLNCHCHALTAHALAREPNVNVVFKTKTEGFVQHLVIDFMGLKAYDKGEWTIKKYGTDGKR</sequence>
<evidence type="ECO:0000313" key="1">
    <source>
        <dbReference type="EMBL" id="ATF08989.1"/>
    </source>
</evidence>
<accession>A0A291B7J7</accession>
<dbReference type="KEGG" id="elux:BTN50_0460"/>
<gene>
    <name evidence="1" type="ORF">BTN50_0460</name>
</gene>
<reference evidence="2" key="1">
    <citation type="submission" date="2017-04" db="EMBL/GenBank/DDBJ databases">
        <title>Genome evolution of the luminous symbionts of deep sea anglerfish.</title>
        <authorList>
            <person name="Hendry T.A."/>
        </authorList>
    </citation>
    <scope>NUCLEOTIDE SEQUENCE [LARGE SCALE GENOMIC DNA]</scope>
</reference>
<dbReference type="Proteomes" id="UP000218160">
    <property type="component" value="Chromosome 1"/>
</dbReference>
<protein>
    <submittedName>
        <fullName evidence="1">Mobile element protein</fullName>
    </submittedName>
</protein>
<dbReference type="AlphaFoldDB" id="A0A291B7J7"/>
<name>A0A291B7J7_9GAMM</name>
<keyword evidence="2" id="KW-1185">Reference proteome</keyword>
<organism evidence="1 2">
    <name type="scientific">Candidatus Enterovibrio altilux</name>
    <dbReference type="NCBI Taxonomy" id="1927128"/>
    <lineage>
        <taxon>Bacteria</taxon>
        <taxon>Pseudomonadati</taxon>
        <taxon>Pseudomonadota</taxon>
        <taxon>Gammaproteobacteria</taxon>
        <taxon>Vibrionales</taxon>
        <taxon>Vibrionaceae</taxon>
        <taxon>Enterovibrio</taxon>
    </lineage>
</organism>